<name>A0ABQ9DBI5_9PASS</name>
<gene>
    <name evidence="1" type="ORF">WISP_59859</name>
</gene>
<accession>A0ABQ9DBI5</accession>
<comment type="caution">
    <text evidence="1">The sequence shown here is derived from an EMBL/GenBank/DDBJ whole genome shotgun (WGS) entry which is preliminary data.</text>
</comment>
<dbReference type="EMBL" id="WHWB01033682">
    <property type="protein sequence ID" value="KAJ7418265.1"/>
    <property type="molecule type" value="Genomic_DNA"/>
</dbReference>
<organism evidence="1 2">
    <name type="scientific">Willisornis vidua</name>
    <name type="common">Xingu scale-backed antbird</name>
    <dbReference type="NCBI Taxonomy" id="1566151"/>
    <lineage>
        <taxon>Eukaryota</taxon>
        <taxon>Metazoa</taxon>
        <taxon>Chordata</taxon>
        <taxon>Craniata</taxon>
        <taxon>Vertebrata</taxon>
        <taxon>Euteleostomi</taxon>
        <taxon>Archelosauria</taxon>
        <taxon>Archosauria</taxon>
        <taxon>Dinosauria</taxon>
        <taxon>Saurischia</taxon>
        <taxon>Theropoda</taxon>
        <taxon>Coelurosauria</taxon>
        <taxon>Aves</taxon>
        <taxon>Neognathae</taxon>
        <taxon>Neoaves</taxon>
        <taxon>Telluraves</taxon>
        <taxon>Australaves</taxon>
        <taxon>Passeriformes</taxon>
        <taxon>Thamnophilidae</taxon>
        <taxon>Willisornis</taxon>
    </lineage>
</organism>
<proteinExistence type="predicted"/>
<sequence length="151" mass="17246">MRRVVLLDVELTNKEEIIGDMKFGVSLGCSGHEMAEFRILCGGTRAIIRTAALEFKRAISDLFKDLLGGILFVRTLEEIKHREQETFMDEQGAASKTQMSKEVYGMWKKGQATWEECRDIARVCLDVKRKTKVHLESNLARDVKDNQSGFF</sequence>
<protein>
    <submittedName>
        <fullName evidence="1">Uncharacterized protein</fullName>
    </submittedName>
</protein>
<evidence type="ECO:0000313" key="2">
    <source>
        <dbReference type="Proteomes" id="UP001145742"/>
    </source>
</evidence>
<evidence type="ECO:0000313" key="1">
    <source>
        <dbReference type="EMBL" id="KAJ7418265.1"/>
    </source>
</evidence>
<reference evidence="1" key="1">
    <citation type="submission" date="2019-10" db="EMBL/GenBank/DDBJ databases">
        <authorList>
            <person name="Soares A.E.R."/>
            <person name="Aleixo A."/>
            <person name="Schneider P."/>
            <person name="Miyaki C.Y."/>
            <person name="Schneider M.P."/>
            <person name="Mello C."/>
            <person name="Vasconcelos A.T.R."/>
        </authorList>
    </citation>
    <scope>NUCLEOTIDE SEQUENCE</scope>
    <source>
        <tissue evidence="1">Muscle</tissue>
    </source>
</reference>
<dbReference type="Proteomes" id="UP001145742">
    <property type="component" value="Unassembled WGS sequence"/>
</dbReference>
<keyword evidence="2" id="KW-1185">Reference proteome</keyword>